<dbReference type="SUPFAM" id="SSF50998">
    <property type="entry name" value="Quinoprotein alcohol dehydrogenase-like"/>
    <property type="match status" value="1"/>
</dbReference>
<dbReference type="InterPro" id="IPR036909">
    <property type="entry name" value="Cyt_c-like_dom_sf"/>
</dbReference>
<dbReference type="Pfam" id="PF01011">
    <property type="entry name" value="PQQ"/>
    <property type="match status" value="1"/>
</dbReference>
<feature type="domain" description="Cytochrome c" evidence="11">
    <location>
        <begin position="30"/>
        <end position="130"/>
    </location>
</feature>
<evidence type="ECO:0000259" key="11">
    <source>
        <dbReference type="PROSITE" id="PS51007"/>
    </source>
</evidence>
<evidence type="ECO:0000256" key="10">
    <source>
        <dbReference type="SAM" id="SignalP"/>
    </source>
</evidence>
<evidence type="ECO:0000256" key="6">
    <source>
        <dbReference type="ARBA" id="ARBA00023002"/>
    </source>
</evidence>
<dbReference type="EMBL" id="JBDIME010000016">
    <property type="protein sequence ID" value="MEN2791288.1"/>
    <property type="molecule type" value="Genomic_DNA"/>
</dbReference>
<keyword evidence="7 8" id="KW-0408">Iron</keyword>
<evidence type="ECO:0000256" key="2">
    <source>
        <dbReference type="ARBA" id="ARBA00008156"/>
    </source>
</evidence>
<feature type="compositionally biased region" description="Pro residues" evidence="9">
    <location>
        <begin position="102"/>
        <end position="118"/>
    </location>
</feature>
<dbReference type="Proteomes" id="UP001419910">
    <property type="component" value="Unassembled WGS sequence"/>
</dbReference>
<evidence type="ECO:0000256" key="9">
    <source>
        <dbReference type="SAM" id="MobiDB-lite"/>
    </source>
</evidence>
<feature type="signal peptide" evidence="10">
    <location>
        <begin position="1"/>
        <end position="21"/>
    </location>
</feature>
<dbReference type="SMART" id="SM00564">
    <property type="entry name" value="PQQ"/>
    <property type="match status" value="5"/>
</dbReference>
<dbReference type="Pfam" id="PF13442">
    <property type="entry name" value="Cytochrome_CBB3"/>
    <property type="match status" value="1"/>
</dbReference>
<keyword evidence="6" id="KW-0560">Oxidoreductase</keyword>
<comment type="caution">
    <text evidence="12">The sequence shown here is derived from an EMBL/GenBank/DDBJ whole genome shotgun (WGS) entry which is preliminary data.</text>
</comment>
<organism evidence="12 13">
    <name type="scientific">Sphingomonas oligophenolica</name>
    <dbReference type="NCBI Taxonomy" id="301154"/>
    <lineage>
        <taxon>Bacteria</taxon>
        <taxon>Pseudomonadati</taxon>
        <taxon>Pseudomonadota</taxon>
        <taxon>Alphaproteobacteria</taxon>
        <taxon>Sphingomonadales</taxon>
        <taxon>Sphingomonadaceae</taxon>
        <taxon>Sphingomonas</taxon>
    </lineage>
</organism>
<evidence type="ECO:0000256" key="1">
    <source>
        <dbReference type="ARBA" id="ARBA00001931"/>
    </source>
</evidence>
<sequence length="786" mass="83455">MSSKVAIALCGLLMASFAVRAAVGAQPAQAVRADGQALFKARCAQCHEPAIERAPGLEQINKMTPQQIFGVLHGVMAPMAAGLSEAEKQAIANYLGARPSASAPPPISAEPTKAPPAPSATATSVMSSTGVNIPNLPTAPTSEWRAYKGNYASQNYAALDQINKDTVKGLHVAWRQSLSPQQVRQALGSSAEPSGNNQTTPLMIGGMVYYSSGVGGVVALDAVTGKVVWHVDSPVATAVPKPRATVSSADAPPRGDGAAPIEGSATRAIAYWTDGKGDDRIIAQIGNRYLTALNARTGKRYPDFGVNGQVDLRQGLEKGGEAFAWLTGPTVIVRGVVIIGTAIEDINDDRRVTVIDNPRGDVRGIDVRTGKQLWVWRSIPQAGEFGNDTWEEGSWKYTGGTNVWAPMSGDEELGLVYLPESSPSNDWYGGKRRGANLFSDSIVALDARTGKRAWHFQTVHHDIWDYDLPSAPVLADIVVDGRPIKALAQTSKQAYLYVLDRTTGKPVWPIIEHPAPAGDAPGEWYSPTQPMPLDSHGMPFAYDQQGVSASDLMDFTPELHEEAVKILDQYAYGPVYFPVVVDGKGKGVGKKGSLHMPTSSGGTNWPGAALDPETNILYVPSITATRSAKLGPPPAGSDTFLVRKDAARPDGPQGLPLFKPPYGRLVAIDLNKGELKWTVANGDGPRNHPALKGLNLPPLGEPGRVGPLVTKSLVFMGEGMTQSPPGAGGKKFRAFDKATGRVVWETTLDGETTGVPMTYAWKGKQYIVVPIGGPGHPGEFVALTIN</sequence>
<evidence type="ECO:0000313" key="12">
    <source>
        <dbReference type="EMBL" id="MEN2791288.1"/>
    </source>
</evidence>
<dbReference type="SUPFAM" id="SSF46626">
    <property type="entry name" value="Cytochrome c"/>
    <property type="match status" value="1"/>
</dbReference>
<evidence type="ECO:0000256" key="7">
    <source>
        <dbReference type="ARBA" id="ARBA00023004"/>
    </source>
</evidence>
<dbReference type="Gene3D" id="2.140.10.10">
    <property type="entry name" value="Quinoprotein alcohol dehydrogenase-like superfamily"/>
    <property type="match status" value="2"/>
</dbReference>
<dbReference type="InterPro" id="IPR009056">
    <property type="entry name" value="Cyt_c-like_dom"/>
</dbReference>
<evidence type="ECO:0000256" key="4">
    <source>
        <dbReference type="ARBA" id="ARBA00022723"/>
    </source>
</evidence>
<protein>
    <submittedName>
        <fullName evidence="12">PQQ-binding-like beta-propeller repeat protein</fullName>
    </submittedName>
</protein>
<keyword evidence="13" id="KW-1185">Reference proteome</keyword>
<accession>A0ABU9Y645</accession>
<dbReference type="PANTHER" id="PTHR32303:SF4">
    <property type="entry name" value="QUINOPROTEIN GLUCOSE DEHYDROGENASE"/>
    <property type="match status" value="1"/>
</dbReference>
<evidence type="ECO:0000256" key="3">
    <source>
        <dbReference type="ARBA" id="ARBA00022617"/>
    </source>
</evidence>
<dbReference type="Gene3D" id="1.10.760.10">
    <property type="entry name" value="Cytochrome c-like domain"/>
    <property type="match status" value="1"/>
</dbReference>
<comment type="cofactor">
    <cofactor evidence="1">
        <name>pyrroloquinoline quinone</name>
        <dbReference type="ChEBI" id="CHEBI:58442"/>
    </cofactor>
</comment>
<keyword evidence="3 8" id="KW-0349">Heme</keyword>
<feature type="region of interest" description="Disordered" evidence="9">
    <location>
        <begin position="240"/>
        <end position="261"/>
    </location>
</feature>
<proteinExistence type="inferred from homology"/>
<dbReference type="PANTHER" id="PTHR32303">
    <property type="entry name" value="QUINOPROTEIN ALCOHOL DEHYDROGENASE (CYTOCHROME C)"/>
    <property type="match status" value="1"/>
</dbReference>
<dbReference type="InterPro" id="IPR002372">
    <property type="entry name" value="PQQ_rpt_dom"/>
</dbReference>
<keyword evidence="4 8" id="KW-0479">Metal-binding</keyword>
<dbReference type="InterPro" id="IPR018391">
    <property type="entry name" value="PQQ_b-propeller_rpt"/>
</dbReference>
<name>A0ABU9Y645_9SPHN</name>
<comment type="similarity">
    <text evidence="2">Belongs to the bacterial PQQ dehydrogenase family.</text>
</comment>
<keyword evidence="5 10" id="KW-0732">Signal</keyword>
<evidence type="ECO:0000256" key="8">
    <source>
        <dbReference type="PROSITE-ProRule" id="PRU00433"/>
    </source>
</evidence>
<evidence type="ECO:0000313" key="13">
    <source>
        <dbReference type="Proteomes" id="UP001419910"/>
    </source>
</evidence>
<feature type="chain" id="PRO_5046081657" evidence="10">
    <location>
        <begin position="22"/>
        <end position="786"/>
    </location>
</feature>
<dbReference type="InterPro" id="IPR011047">
    <property type="entry name" value="Quinoprotein_ADH-like_sf"/>
</dbReference>
<feature type="compositionally biased region" description="Low complexity" evidence="9">
    <location>
        <begin position="249"/>
        <end position="260"/>
    </location>
</feature>
<feature type="region of interest" description="Disordered" evidence="9">
    <location>
        <begin position="101"/>
        <end position="125"/>
    </location>
</feature>
<evidence type="ECO:0000256" key="5">
    <source>
        <dbReference type="ARBA" id="ARBA00022729"/>
    </source>
</evidence>
<dbReference type="PROSITE" id="PS51007">
    <property type="entry name" value="CYTC"/>
    <property type="match status" value="1"/>
</dbReference>
<gene>
    <name evidence="12" type="ORF">ABC974_16760</name>
</gene>
<dbReference type="RefSeq" id="WP_343892456.1">
    <property type="nucleotide sequence ID" value="NZ_BAAAEH010000059.1"/>
</dbReference>
<reference evidence="12 13" key="1">
    <citation type="submission" date="2024-05" db="EMBL/GenBank/DDBJ databases">
        <authorList>
            <person name="Liu Q."/>
            <person name="Xin Y.-H."/>
        </authorList>
    </citation>
    <scope>NUCLEOTIDE SEQUENCE [LARGE SCALE GENOMIC DNA]</scope>
    <source>
        <strain evidence="12 13">CGMCC 1.10181</strain>
    </source>
</reference>